<evidence type="ECO:0000313" key="3">
    <source>
        <dbReference type="EMBL" id="MBP2369147.1"/>
    </source>
</evidence>
<evidence type="ECO:0000256" key="2">
    <source>
        <dbReference type="SAM" id="SignalP"/>
    </source>
</evidence>
<gene>
    <name evidence="3" type="ORF">JOF36_004843</name>
</gene>
<organism evidence="3 4">
    <name type="scientific">Pseudonocardia parietis</name>
    <dbReference type="NCBI Taxonomy" id="570936"/>
    <lineage>
        <taxon>Bacteria</taxon>
        <taxon>Bacillati</taxon>
        <taxon>Actinomycetota</taxon>
        <taxon>Actinomycetes</taxon>
        <taxon>Pseudonocardiales</taxon>
        <taxon>Pseudonocardiaceae</taxon>
        <taxon>Pseudonocardia</taxon>
    </lineage>
</organism>
<protein>
    <submittedName>
        <fullName evidence="3">Uncharacterized protein</fullName>
    </submittedName>
</protein>
<dbReference type="EMBL" id="JAGINU010000001">
    <property type="protein sequence ID" value="MBP2369147.1"/>
    <property type="molecule type" value="Genomic_DNA"/>
</dbReference>
<accession>A0ABS4VYV9</accession>
<feature type="signal peptide" evidence="2">
    <location>
        <begin position="1"/>
        <end position="32"/>
    </location>
</feature>
<feature type="chain" id="PRO_5046425393" evidence="2">
    <location>
        <begin position="33"/>
        <end position="125"/>
    </location>
</feature>
<keyword evidence="2" id="KW-0732">Signal</keyword>
<evidence type="ECO:0000256" key="1">
    <source>
        <dbReference type="SAM" id="MobiDB-lite"/>
    </source>
</evidence>
<dbReference type="RefSeq" id="WP_210030994.1">
    <property type="nucleotide sequence ID" value="NZ_JAGINU010000001.1"/>
</dbReference>
<comment type="caution">
    <text evidence="3">The sequence shown here is derived from an EMBL/GenBank/DDBJ whole genome shotgun (WGS) entry which is preliminary data.</text>
</comment>
<keyword evidence="4" id="KW-1185">Reference proteome</keyword>
<name>A0ABS4VYV9_9PSEU</name>
<evidence type="ECO:0000313" key="4">
    <source>
        <dbReference type="Proteomes" id="UP001519295"/>
    </source>
</evidence>
<feature type="region of interest" description="Disordered" evidence="1">
    <location>
        <begin position="95"/>
        <end position="125"/>
    </location>
</feature>
<reference evidence="3 4" key="1">
    <citation type="submission" date="2021-03" db="EMBL/GenBank/DDBJ databases">
        <title>Sequencing the genomes of 1000 actinobacteria strains.</title>
        <authorList>
            <person name="Klenk H.-P."/>
        </authorList>
    </citation>
    <scope>NUCLEOTIDE SEQUENCE [LARGE SCALE GENOMIC DNA]</scope>
    <source>
        <strain evidence="3 4">DSM 45256</strain>
    </source>
</reference>
<sequence>MRPTRTLAPRLVAVLLLSLVAVLAPVAGPAAAEATQVPASVGNDGTPWAAGPQSALPGRLLPGGFLTGGGDIPAGHPGPALDALLLALPAVPATGPSGATVDRSATAGLDPGHGSPTDPRGPPRV</sequence>
<proteinExistence type="predicted"/>
<dbReference type="Proteomes" id="UP001519295">
    <property type="component" value="Unassembled WGS sequence"/>
</dbReference>